<dbReference type="AlphaFoldDB" id="A0A9P7V930"/>
<dbReference type="RefSeq" id="XP_043049020.1">
    <property type="nucleotide sequence ID" value="XM_043191377.1"/>
</dbReference>
<name>A0A9P7V930_9ASCO</name>
<comment type="caution">
    <text evidence="1">The sequence shown here is derived from an EMBL/GenBank/DDBJ whole genome shotgun (WGS) entry which is preliminary data.</text>
</comment>
<dbReference type="GeneID" id="66113913"/>
<keyword evidence="2" id="KW-1185">Reference proteome</keyword>
<sequence length="113" mass="12583">MLDSRIVVDDKLDEKALELSNNDTRLLAEDVGMLSLELSLSKEADEFATKVSEPILEEGIYESYADESEFAEDSAAAEVKQLEYVHSLESDNSKLVDEYSISELAVEVGFDEI</sequence>
<dbReference type="Proteomes" id="UP000790833">
    <property type="component" value="Unassembled WGS sequence"/>
</dbReference>
<gene>
    <name evidence="1" type="ORF">KQ657_000539</name>
</gene>
<evidence type="ECO:0000313" key="2">
    <source>
        <dbReference type="Proteomes" id="UP000790833"/>
    </source>
</evidence>
<proteinExistence type="predicted"/>
<accession>A0A9P7V930</accession>
<protein>
    <submittedName>
        <fullName evidence="1">Uncharacterized protein</fullName>
    </submittedName>
</protein>
<evidence type="ECO:0000313" key="1">
    <source>
        <dbReference type="EMBL" id="KAG7193472.1"/>
    </source>
</evidence>
<dbReference type="EMBL" id="JAHMUF010000011">
    <property type="protein sequence ID" value="KAG7193472.1"/>
    <property type="molecule type" value="Genomic_DNA"/>
</dbReference>
<reference evidence="1" key="1">
    <citation type="submission" date="2021-03" db="EMBL/GenBank/DDBJ databases">
        <authorList>
            <person name="Palmer J.M."/>
        </authorList>
    </citation>
    <scope>NUCLEOTIDE SEQUENCE</scope>
    <source>
        <strain evidence="1">ARV_011</strain>
    </source>
</reference>
<organism evidence="1 2">
    <name type="scientific">Scheffersomyces spartinae</name>
    <dbReference type="NCBI Taxonomy" id="45513"/>
    <lineage>
        <taxon>Eukaryota</taxon>
        <taxon>Fungi</taxon>
        <taxon>Dikarya</taxon>
        <taxon>Ascomycota</taxon>
        <taxon>Saccharomycotina</taxon>
        <taxon>Pichiomycetes</taxon>
        <taxon>Debaryomycetaceae</taxon>
        <taxon>Scheffersomyces</taxon>
    </lineage>
</organism>